<dbReference type="EMBL" id="OZ035830">
    <property type="protein sequence ID" value="CAL1613025.1"/>
    <property type="molecule type" value="Genomic_DNA"/>
</dbReference>
<dbReference type="GO" id="GO:0008270">
    <property type="term" value="F:zinc ion binding"/>
    <property type="evidence" value="ECO:0007669"/>
    <property type="project" value="UniProtKB-KW"/>
</dbReference>
<evidence type="ECO:0000313" key="4">
    <source>
        <dbReference type="Proteomes" id="UP001497482"/>
    </source>
</evidence>
<dbReference type="PANTHER" id="PTHR47526">
    <property type="entry name" value="ATP-DEPENDENT DNA HELICASE"/>
    <property type="match status" value="1"/>
</dbReference>
<keyword evidence="1" id="KW-0479">Metal-binding</keyword>
<evidence type="ECO:0000259" key="2">
    <source>
        <dbReference type="PROSITE" id="PS50966"/>
    </source>
</evidence>
<evidence type="ECO:0000256" key="1">
    <source>
        <dbReference type="PROSITE-ProRule" id="PRU00325"/>
    </source>
</evidence>
<keyword evidence="1" id="KW-0863">Zinc-finger</keyword>
<feature type="domain" description="SWIM-type" evidence="2">
    <location>
        <begin position="26"/>
        <end position="62"/>
    </location>
</feature>
<organism evidence="3 4">
    <name type="scientific">Knipowitschia caucasica</name>
    <name type="common">Caucasian dwarf goby</name>
    <name type="synonym">Pomatoschistus caucasicus</name>
    <dbReference type="NCBI Taxonomy" id="637954"/>
    <lineage>
        <taxon>Eukaryota</taxon>
        <taxon>Metazoa</taxon>
        <taxon>Chordata</taxon>
        <taxon>Craniata</taxon>
        <taxon>Vertebrata</taxon>
        <taxon>Euteleostomi</taxon>
        <taxon>Actinopterygii</taxon>
        <taxon>Neopterygii</taxon>
        <taxon>Teleostei</taxon>
        <taxon>Neoteleostei</taxon>
        <taxon>Acanthomorphata</taxon>
        <taxon>Gobiaria</taxon>
        <taxon>Gobiiformes</taxon>
        <taxon>Gobioidei</taxon>
        <taxon>Gobiidae</taxon>
        <taxon>Gobiinae</taxon>
        <taxon>Knipowitschia</taxon>
    </lineage>
</organism>
<gene>
    <name evidence="3" type="ORF">KC01_LOCUS39293</name>
</gene>
<accession>A0AAV2MIN7</accession>
<dbReference type="PANTHER" id="PTHR47526:SF4">
    <property type="entry name" value="SWIM-TYPE DOMAIN-CONTAINING PROTEIN"/>
    <property type="match status" value="1"/>
</dbReference>
<dbReference type="InterPro" id="IPR007527">
    <property type="entry name" value="Znf_SWIM"/>
</dbReference>
<sequence length="120" mass="13373">MTVESNVLVLSKVRHSQMLNAAPLRPWIIANKDGTIEAAHCDCKAGLGETCSHVGALLFYVESAHRLVTQRTVTQEKAYWCIPSAIDKVSLFNSGHPRNFLMSRDHQLQTDLKYCTTCIA</sequence>
<reference evidence="3 4" key="1">
    <citation type="submission" date="2024-04" db="EMBL/GenBank/DDBJ databases">
        <authorList>
            <person name="Waldvogel A.-M."/>
            <person name="Schoenle A."/>
        </authorList>
    </citation>
    <scope>NUCLEOTIDE SEQUENCE [LARGE SCALE GENOMIC DNA]</scope>
</reference>
<dbReference type="Proteomes" id="UP001497482">
    <property type="component" value="Chromosome 8"/>
</dbReference>
<dbReference type="AlphaFoldDB" id="A0AAV2MIN7"/>
<dbReference type="PROSITE" id="PS50966">
    <property type="entry name" value="ZF_SWIM"/>
    <property type="match status" value="1"/>
</dbReference>
<keyword evidence="4" id="KW-1185">Reference proteome</keyword>
<protein>
    <recommendedName>
        <fullName evidence="2">SWIM-type domain-containing protein</fullName>
    </recommendedName>
</protein>
<name>A0AAV2MIN7_KNICA</name>
<keyword evidence="1" id="KW-0862">Zinc</keyword>
<proteinExistence type="predicted"/>
<evidence type="ECO:0000313" key="3">
    <source>
        <dbReference type="EMBL" id="CAL1613025.1"/>
    </source>
</evidence>